<dbReference type="Gene3D" id="3.60.15.10">
    <property type="entry name" value="Ribonuclease Z/Hydroxyacylglutathione hydrolase-like"/>
    <property type="match status" value="1"/>
</dbReference>
<name>A0ABW4MJ72_9BACI</name>
<dbReference type="CDD" id="cd07717">
    <property type="entry name" value="RNaseZ_ZiPD-like_MBL-fold"/>
    <property type="match status" value="1"/>
</dbReference>
<dbReference type="SUPFAM" id="SSF56281">
    <property type="entry name" value="Metallo-hydrolase/oxidoreductase"/>
    <property type="match status" value="1"/>
</dbReference>
<evidence type="ECO:0000259" key="9">
    <source>
        <dbReference type="Pfam" id="PF12706"/>
    </source>
</evidence>
<evidence type="ECO:0000256" key="2">
    <source>
        <dbReference type="ARBA" id="ARBA00022694"/>
    </source>
</evidence>
<gene>
    <name evidence="8 10" type="primary">rnz</name>
    <name evidence="10" type="ORF">ACFSFW_00665</name>
</gene>
<dbReference type="InterPro" id="IPR013471">
    <property type="entry name" value="RNase_Z/BN"/>
</dbReference>
<comment type="cofactor">
    <cofactor evidence="8">
        <name>Zn(2+)</name>
        <dbReference type="ChEBI" id="CHEBI:29105"/>
    </cofactor>
    <text evidence="8">Binds 2 Zn(2+) ions.</text>
</comment>
<proteinExistence type="inferred from homology"/>
<dbReference type="EMBL" id="JBHUEK010000004">
    <property type="protein sequence ID" value="MFD1777189.1"/>
    <property type="molecule type" value="Genomic_DNA"/>
</dbReference>
<evidence type="ECO:0000256" key="1">
    <source>
        <dbReference type="ARBA" id="ARBA00011738"/>
    </source>
</evidence>
<dbReference type="NCBIfam" id="NF000800">
    <property type="entry name" value="PRK00055.1-1"/>
    <property type="match status" value="1"/>
</dbReference>
<dbReference type="NCBIfam" id="TIGR02651">
    <property type="entry name" value="RNase_Z"/>
    <property type="match status" value="1"/>
</dbReference>
<keyword evidence="11" id="KW-1185">Reference proteome</keyword>
<feature type="binding site" evidence="8">
    <location>
        <position position="68"/>
    </location>
    <ligand>
        <name>Zn(2+)</name>
        <dbReference type="ChEBI" id="CHEBI:29105"/>
        <label>2</label>
        <note>catalytic</note>
    </ligand>
</feature>
<evidence type="ECO:0000256" key="6">
    <source>
        <dbReference type="ARBA" id="ARBA00022801"/>
    </source>
</evidence>
<feature type="binding site" evidence="8">
    <location>
        <position position="140"/>
    </location>
    <ligand>
        <name>Zn(2+)</name>
        <dbReference type="ChEBI" id="CHEBI:29105"/>
        <label>1</label>
        <note>catalytic</note>
    </ligand>
</feature>
<dbReference type="Pfam" id="PF23023">
    <property type="entry name" value="Anti-Pycsar_Apyc1"/>
    <property type="match status" value="1"/>
</dbReference>
<protein>
    <recommendedName>
        <fullName evidence="8">Ribonuclease Z</fullName>
        <shortName evidence="8">RNase Z</shortName>
        <ecNumber evidence="8">3.1.26.11</ecNumber>
    </recommendedName>
    <alternativeName>
        <fullName evidence="8">tRNA 3 endonuclease</fullName>
    </alternativeName>
    <alternativeName>
        <fullName evidence="8">tRNase Z</fullName>
    </alternativeName>
</protein>
<dbReference type="HAMAP" id="MF_01818">
    <property type="entry name" value="RNase_Z_BN"/>
    <property type="match status" value="1"/>
</dbReference>
<dbReference type="PANTHER" id="PTHR46018:SF2">
    <property type="entry name" value="ZINC PHOSPHODIESTERASE ELAC PROTEIN 1"/>
    <property type="match status" value="1"/>
</dbReference>
<sequence length="314" mass="35075">MEVVFLGTGAGVPAKERNVTSIALQLLDERRATWLFDCGEATQHQILHTSIKPGKIEKIFITHLHGDHIFGLPGLLGSRSFQGGETLLTIYGPKGIRAFIETSIKVSTTHIRYPLEIVEIEEGVVFEDEQFCVTAKELEHGIQSFGYRIVEKDLPGTLLVDKLSKEGIKPGPIYQKIKEGQTVFLEDGRQINGEEYIGPPKKGRIVTILGDTRYVKESIELAKDADILIHEATFSSNEADLAHDYFHSTTTQAADVAKQAGVKQLILTHISSRYQGDDSQRLLEEAQQVFKSTYLAKDFSRYDVKSNQTKNKDN</sequence>
<comment type="catalytic activity">
    <reaction evidence="8">
        <text>Endonucleolytic cleavage of RNA, removing extra 3' nucleotides from tRNA precursor, generating 3' termini of tRNAs. A 3'-hydroxy group is left at the tRNA terminus and a 5'-phosphoryl group is left at the trailer molecule.</text>
        <dbReference type="EC" id="3.1.26.11"/>
    </reaction>
</comment>
<organism evidence="10 11">
    <name type="scientific">Fredinandcohnia salidurans</name>
    <dbReference type="NCBI Taxonomy" id="2595041"/>
    <lineage>
        <taxon>Bacteria</taxon>
        <taxon>Bacillati</taxon>
        <taxon>Bacillota</taxon>
        <taxon>Bacilli</taxon>
        <taxon>Bacillales</taxon>
        <taxon>Bacillaceae</taxon>
        <taxon>Fredinandcohnia</taxon>
    </lineage>
</organism>
<keyword evidence="5 8" id="KW-0255">Endonuclease</keyword>
<dbReference type="NCBIfam" id="NF000801">
    <property type="entry name" value="PRK00055.1-3"/>
    <property type="match status" value="1"/>
</dbReference>
<evidence type="ECO:0000256" key="3">
    <source>
        <dbReference type="ARBA" id="ARBA00022722"/>
    </source>
</evidence>
<evidence type="ECO:0000256" key="7">
    <source>
        <dbReference type="ARBA" id="ARBA00022833"/>
    </source>
</evidence>
<keyword evidence="3 8" id="KW-0540">Nuclease</keyword>
<keyword evidence="7 8" id="KW-0862">Zinc</keyword>
<evidence type="ECO:0000256" key="8">
    <source>
        <dbReference type="HAMAP-Rule" id="MF_01818"/>
    </source>
</evidence>
<keyword evidence="4 8" id="KW-0479">Metal-binding</keyword>
<feature type="binding site" evidence="8">
    <location>
        <position position="211"/>
    </location>
    <ligand>
        <name>Zn(2+)</name>
        <dbReference type="ChEBI" id="CHEBI:29105"/>
        <label>2</label>
        <note>catalytic</note>
    </ligand>
</feature>
<comment type="subunit">
    <text evidence="1 8">Homodimer.</text>
</comment>
<feature type="domain" description="Metallo-beta-lactamase" evidence="9">
    <location>
        <begin position="203"/>
        <end position="270"/>
    </location>
</feature>
<comment type="similarity">
    <text evidence="8">Belongs to the RNase Z family.</text>
</comment>
<reference evidence="11" key="1">
    <citation type="journal article" date="2019" name="Int. J. Syst. Evol. Microbiol.">
        <title>The Global Catalogue of Microorganisms (GCM) 10K type strain sequencing project: providing services to taxonomists for standard genome sequencing and annotation.</title>
        <authorList>
            <consortium name="The Broad Institute Genomics Platform"/>
            <consortium name="The Broad Institute Genome Sequencing Center for Infectious Disease"/>
            <person name="Wu L."/>
            <person name="Ma J."/>
        </authorList>
    </citation>
    <scope>NUCLEOTIDE SEQUENCE [LARGE SCALE GENOMIC DNA]</scope>
    <source>
        <strain evidence="11">CCUG 15531</strain>
    </source>
</reference>
<dbReference type="GO" id="GO:0042781">
    <property type="term" value="F:3'-tRNA processing endoribonuclease activity"/>
    <property type="evidence" value="ECO:0007669"/>
    <property type="project" value="UniProtKB-EC"/>
</dbReference>
<evidence type="ECO:0000313" key="10">
    <source>
        <dbReference type="EMBL" id="MFD1777189.1"/>
    </source>
</evidence>
<dbReference type="InterPro" id="IPR036866">
    <property type="entry name" value="RibonucZ/Hydroxyglut_hydro"/>
</dbReference>
<dbReference type="Pfam" id="PF12706">
    <property type="entry name" value="Lactamase_B_2"/>
    <property type="match status" value="1"/>
</dbReference>
<dbReference type="Proteomes" id="UP001597227">
    <property type="component" value="Unassembled WGS sequence"/>
</dbReference>
<accession>A0ABW4MJ72</accession>
<comment type="function">
    <text evidence="8">Zinc phosphodiesterase, which displays some tRNA 3'-processing endonuclease activity. Probably involved in tRNA maturation, by removing a 3'-trailer from precursor tRNA.</text>
</comment>
<evidence type="ECO:0000256" key="5">
    <source>
        <dbReference type="ARBA" id="ARBA00022759"/>
    </source>
</evidence>
<dbReference type="EC" id="3.1.26.11" evidence="8"/>
<dbReference type="InterPro" id="IPR001279">
    <property type="entry name" value="Metallo-B-lactamas"/>
</dbReference>
<feature type="binding site" evidence="8">
    <location>
        <position position="269"/>
    </location>
    <ligand>
        <name>Zn(2+)</name>
        <dbReference type="ChEBI" id="CHEBI:29105"/>
        <label>2</label>
        <note>catalytic</note>
    </ligand>
</feature>
<feature type="active site" description="Proton acceptor" evidence="8">
    <location>
        <position position="67"/>
    </location>
</feature>
<keyword evidence="2 8" id="KW-0819">tRNA processing</keyword>
<feature type="binding site" evidence="8">
    <location>
        <position position="67"/>
    </location>
    <ligand>
        <name>Zn(2+)</name>
        <dbReference type="ChEBI" id="CHEBI:29105"/>
        <label>2</label>
        <note>catalytic</note>
    </ligand>
</feature>
<evidence type="ECO:0000256" key="4">
    <source>
        <dbReference type="ARBA" id="ARBA00022723"/>
    </source>
</evidence>
<evidence type="ECO:0000313" key="11">
    <source>
        <dbReference type="Proteomes" id="UP001597227"/>
    </source>
</evidence>
<dbReference type="PANTHER" id="PTHR46018">
    <property type="entry name" value="ZINC PHOSPHODIESTERASE ELAC PROTEIN 1"/>
    <property type="match status" value="1"/>
</dbReference>
<feature type="binding site" evidence="8">
    <location>
        <position position="65"/>
    </location>
    <ligand>
        <name>Zn(2+)</name>
        <dbReference type="ChEBI" id="CHEBI:29105"/>
        <label>1</label>
        <note>catalytic</note>
    </ligand>
</feature>
<comment type="caution">
    <text evidence="10">The sequence shown here is derived from an EMBL/GenBank/DDBJ whole genome shotgun (WGS) entry which is preliminary data.</text>
</comment>
<dbReference type="RefSeq" id="WP_388034452.1">
    <property type="nucleotide sequence ID" value="NZ_JBHUEK010000004.1"/>
</dbReference>
<feature type="binding site" evidence="8">
    <location>
        <position position="63"/>
    </location>
    <ligand>
        <name>Zn(2+)</name>
        <dbReference type="ChEBI" id="CHEBI:29105"/>
        <label>1</label>
        <note>catalytic</note>
    </ligand>
</feature>
<keyword evidence="6 8" id="KW-0378">Hydrolase</keyword>
<feature type="binding site" evidence="8">
    <location>
        <position position="211"/>
    </location>
    <ligand>
        <name>Zn(2+)</name>
        <dbReference type="ChEBI" id="CHEBI:29105"/>
        <label>1</label>
        <note>catalytic</note>
    </ligand>
</feature>